<evidence type="ECO:0000256" key="7">
    <source>
        <dbReference type="ARBA" id="ARBA00023053"/>
    </source>
</evidence>
<keyword evidence="8 11" id="KW-0406">Ion transport</keyword>
<dbReference type="Gene3D" id="1.20.1530.10">
    <property type="entry name" value="Na+/H+ antiporter like domain"/>
    <property type="match status" value="1"/>
</dbReference>
<keyword evidence="9 11" id="KW-0472">Membrane</keyword>
<reference evidence="13 14" key="1">
    <citation type="submission" date="2018-12" db="EMBL/GenBank/DDBJ databases">
        <title>Complete genome sequence of Flaviflexus salsibiostraticola KCTC 33148.</title>
        <authorList>
            <person name="Bae J.-W."/>
        </authorList>
    </citation>
    <scope>NUCLEOTIDE SEQUENCE [LARGE SCALE GENOMIC DNA]</scope>
    <source>
        <strain evidence="13 14">KCTC 33148</strain>
    </source>
</reference>
<evidence type="ECO:0000313" key="14">
    <source>
        <dbReference type="Proteomes" id="UP000270021"/>
    </source>
</evidence>
<sequence length="448" mass="47388">MESALSTATNPVAWYRDKLHSETFAGGILLLGAAIALIWANSPLREGYATLSNTIVGPSSLHLDLSISSWASDGLLAIFFFVVGLELKTEFVTGSLRDMRQALVPMIAAVCGMAGPVLVYVSIIAISGSGVYDGWAIPVATDIAFALAVLGLFGKGLPTAARIFLLTLAVVDDLLGITIIAVFFTDHISLPWLAASFAAIAIFAVLLRRGLTSWWLLWPLAIIAWAAMHSAGIHATIAGVLMGLSVPALARAGEDRPLTEHFGERFEFWSAGIVLPIFAFFAAGVNIVDSGGFVAMLTNPVAIGIFLALPLGKFLGIWGGTALITKVFGLKLGKHLYLADIAAVSLVSGVGFTVSLLIASLSFEPDHPYAGFARIAVILGSVIAAVLGAIALRMRAHSRSRGPAPLHDATEDKIRLDGRPNIDIDEDGDATDDEIRLDGRPNIDEPRD</sequence>
<evidence type="ECO:0000256" key="9">
    <source>
        <dbReference type="ARBA" id="ARBA00023136"/>
    </source>
</evidence>
<dbReference type="Proteomes" id="UP000270021">
    <property type="component" value="Chromosome"/>
</dbReference>
<keyword evidence="5 11" id="KW-0812">Transmembrane</keyword>
<feature type="transmembrane region" description="Helical" evidence="11">
    <location>
        <begin position="336"/>
        <end position="359"/>
    </location>
</feature>
<evidence type="ECO:0000256" key="11">
    <source>
        <dbReference type="HAMAP-Rule" id="MF_01844"/>
    </source>
</evidence>
<comment type="similarity">
    <text evidence="11">Belongs to the NhaA Na(+)/H(+) (TC 2.A.33) antiporter family.</text>
</comment>
<feature type="transmembrane region" description="Helical" evidence="11">
    <location>
        <begin position="266"/>
        <end position="288"/>
    </location>
</feature>
<feature type="compositionally biased region" description="Basic and acidic residues" evidence="12">
    <location>
        <begin position="408"/>
        <end position="422"/>
    </location>
</feature>
<comment type="subcellular location">
    <subcellularLocation>
        <location evidence="1">Cell inner membrane</location>
        <topology evidence="1">Multi-pass membrane protein</topology>
    </subcellularLocation>
    <subcellularLocation>
        <location evidence="11">Cell membrane</location>
        <topology evidence="11">Multi-pass membrane protein</topology>
    </subcellularLocation>
</comment>
<evidence type="ECO:0000256" key="2">
    <source>
        <dbReference type="ARBA" id="ARBA00022448"/>
    </source>
</evidence>
<evidence type="ECO:0000256" key="1">
    <source>
        <dbReference type="ARBA" id="ARBA00004429"/>
    </source>
</evidence>
<dbReference type="AlphaFoldDB" id="A0A3S8ZB31"/>
<evidence type="ECO:0000256" key="4">
    <source>
        <dbReference type="ARBA" id="ARBA00022475"/>
    </source>
</evidence>
<keyword evidence="2 11" id="KW-0813">Transport</keyword>
<dbReference type="GO" id="GO:0006885">
    <property type="term" value="P:regulation of pH"/>
    <property type="evidence" value="ECO:0007669"/>
    <property type="project" value="UniProtKB-UniRule"/>
</dbReference>
<evidence type="ECO:0000256" key="3">
    <source>
        <dbReference type="ARBA" id="ARBA00022449"/>
    </source>
</evidence>
<evidence type="ECO:0000256" key="5">
    <source>
        <dbReference type="ARBA" id="ARBA00022692"/>
    </source>
</evidence>
<feature type="transmembrane region" description="Helical" evidence="11">
    <location>
        <begin position="106"/>
        <end position="129"/>
    </location>
</feature>
<dbReference type="GO" id="GO:0015385">
    <property type="term" value="F:sodium:proton antiporter activity"/>
    <property type="evidence" value="ECO:0007669"/>
    <property type="project" value="UniProtKB-UniRule"/>
</dbReference>
<dbReference type="KEGG" id="fsl:EJO69_10520"/>
<protein>
    <recommendedName>
        <fullName evidence="11">Na(+)/H(+) antiporter NhaA</fullName>
    </recommendedName>
    <alternativeName>
        <fullName evidence="11">Sodium/proton antiporter NhaA</fullName>
    </alternativeName>
</protein>
<keyword evidence="10 11" id="KW-0739">Sodium transport</keyword>
<comment type="function">
    <text evidence="11">Na(+)/H(+) antiporter that extrudes sodium in exchange for external protons.</text>
</comment>
<accession>A0A3S8ZB31</accession>
<feature type="transmembrane region" description="Helical" evidence="11">
    <location>
        <begin position="67"/>
        <end position="85"/>
    </location>
</feature>
<dbReference type="InterPro" id="IPR004670">
    <property type="entry name" value="NhaA"/>
</dbReference>
<keyword evidence="4 11" id="KW-1003">Cell membrane</keyword>
<dbReference type="GO" id="GO:0005886">
    <property type="term" value="C:plasma membrane"/>
    <property type="evidence" value="ECO:0007669"/>
    <property type="project" value="UniProtKB-SubCell"/>
</dbReference>
<dbReference type="NCBIfam" id="TIGR00773">
    <property type="entry name" value="NhaA"/>
    <property type="match status" value="1"/>
</dbReference>
<feature type="transmembrane region" description="Helical" evidence="11">
    <location>
        <begin position="163"/>
        <end position="184"/>
    </location>
</feature>
<feature type="transmembrane region" description="Helical" evidence="11">
    <location>
        <begin position="300"/>
        <end position="324"/>
    </location>
</feature>
<organism evidence="13 14">
    <name type="scientific">Flaviflexus salsibiostraticola</name>
    <dbReference type="NCBI Taxonomy" id="1282737"/>
    <lineage>
        <taxon>Bacteria</taxon>
        <taxon>Bacillati</taxon>
        <taxon>Actinomycetota</taxon>
        <taxon>Actinomycetes</taxon>
        <taxon>Actinomycetales</taxon>
        <taxon>Actinomycetaceae</taxon>
        <taxon>Flaviflexus</taxon>
    </lineage>
</organism>
<feature type="transmembrane region" description="Helical" evidence="11">
    <location>
        <begin position="371"/>
        <end position="392"/>
    </location>
</feature>
<evidence type="ECO:0000313" key="13">
    <source>
        <dbReference type="EMBL" id="AZN30687.1"/>
    </source>
</evidence>
<dbReference type="PANTHER" id="PTHR30341:SF0">
    <property type="entry name" value="NA(+)_H(+) ANTIPORTER NHAA"/>
    <property type="match status" value="1"/>
</dbReference>
<dbReference type="EMBL" id="CP034438">
    <property type="protein sequence ID" value="AZN30687.1"/>
    <property type="molecule type" value="Genomic_DNA"/>
</dbReference>
<evidence type="ECO:0000256" key="12">
    <source>
        <dbReference type="SAM" id="MobiDB-lite"/>
    </source>
</evidence>
<evidence type="ECO:0000256" key="6">
    <source>
        <dbReference type="ARBA" id="ARBA00022989"/>
    </source>
</evidence>
<feature type="compositionally biased region" description="Basic and acidic residues" evidence="12">
    <location>
        <begin position="433"/>
        <end position="448"/>
    </location>
</feature>
<evidence type="ECO:0000256" key="8">
    <source>
        <dbReference type="ARBA" id="ARBA00023065"/>
    </source>
</evidence>
<feature type="transmembrane region" description="Helical" evidence="11">
    <location>
        <begin position="24"/>
        <end position="42"/>
    </location>
</feature>
<dbReference type="PANTHER" id="PTHR30341">
    <property type="entry name" value="SODIUM ION/PROTON ANTIPORTER NHAA-RELATED"/>
    <property type="match status" value="1"/>
</dbReference>
<keyword evidence="3 11" id="KW-0050">Antiport</keyword>
<dbReference type="OrthoDB" id="117402at2"/>
<keyword evidence="14" id="KW-1185">Reference proteome</keyword>
<evidence type="ECO:0000256" key="10">
    <source>
        <dbReference type="ARBA" id="ARBA00023201"/>
    </source>
</evidence>
<feature type="compositionally biased region" description="Acidic residues" evidence="12">
    <location>
        <begin position="423"/>
        <end position="432"/>
    </location>
</feature>
<name>A0A3S8ZB31_9ACTO</name>
<feature type="transmembrane region" description="Helical" evidence="11">
    <location>
        <begin position="214"/>
        <end position="231"/>
    </location>
</feature>
<dbReference type="InterPro" id="IPR023171">
    <property type="entry name" value="Na/H_antiporter_dom_sf"/>
</dbReference>
<feature type="transmembrane region" description="Helical" evidence="11">
    <location>
        <begin position="190"/>
        <end position="207"/>
    </location>
</feature>
<proteinExistence type="inferred from homology"/>
<keyword evidence="6 11" id="KW-1133">Transmembrane helix</keyword>
<feature type="transmembrane region" description="Helical" evidence="11">
    <location>
        <begin position="135"/>
        <end position="154"/>
    </location>
</feature>
<comment type="catalytic activity">
    <reaction evidence="11">
        <text>Na(+)(in) + 2 H(+)(out) = Na(+)(out) + 2 H(+)(in)</text>
        <dbReference type="Rhea" id="RHEA:29251"/>
        <dbReference type="ChEBI" id="CHEBI:15378"/>
        <dbReference type="ChEBI" id="CHEBI:29101"/>
    </reaction>
</comment>
<keyword evidence="7 11" id="KW-0915">Sodium</keyword>
<feature type="region of interest" description="Disordered" evidence="12">
    <location>
        <begin position="400"/>
        <end position="448"/>
    </location>
</feature>
<dbReference type="HAMAP" id="MF_01844">
    <property type="entry name" value="NhaA"/>
    <property type="match status" value="1"/>
</dbReference>
<feature type="transmembrane region" description="Helical" evidence="11">
    <location>
        <begin position="237"/>
        <end position="254"/>
    </location>
</feature>
<gene>
    <name evidence="11 13" type="primary">nhaA</name>
    <name evidence="13" type="ORF">EJO69_10520</name>
</gene>
<dbReference type="Pfam" id="PF06965">
    <property type="entry name" value="Na_H_antiport_1"/>
    <property type="match status" value="1"/>
</dbReference>